<keyword evidence="3" id="KW-1185">Reference proteome</keyword>
<sequence>MTGARRRWAAPWHLFGFIPAHRQDDEPTRVARWLVRRIDTLLLHLGLLALLCRNREDSRPLWQNMPDAWDQKPKNYHASPDGLQPRP</sequence>
<protein>
    <submittedName>
        <fullName evidence="2">Uncharacterized protein</fullName>
    </submittedName>
</protein>
<feature type="region of interest" description="Disordered" evidence="1">
    <location>
        <begin position="62"/>
        <end position="87"/>
    </location>
</feature>
<gene>
    <name evidence="2" type="ORF">BCV69DRAFT_47620</name>
</gene>
<accession>A0A316U1W6</accession>
<dbReference type="GeneID" id="37017049"/>
<dbReference type="EMBL" id="KZ819332">
    <property type="protein sequence ID" value="PWN19200.1"/>
    <property type="molecule type" value="Genomic_DNA"/>
</dbReference>
<dbReference type="Proteomes" id="UP000245942">
    <property type="component" value="Unassembled WGS sequence"/>
</dbReference>
<evidence type="ECO:0000313" key="2">
    <source>
        <dbReference type="EMBL" id="PWN19200.1"/>
    </source>
</evidence>
<reference evidence="2 3" key="1">
    <citation type="journal article" date="2018" name="Mol. Biol. Evol.">
        <title>Broad Genomic Sampling Reveals a Smut Pathogenic Ancestry of the Fungal Clade Ustilaginomycotina.</title>
        <authorList>
            <person name="Kijpornyongpan T."/>
            <person name="Mondo S.J."/>
            <person name="Barry K."/>
            <person name="Sandor L."/>
            <person name="Lee J."/>
            <person name="Lipzen A."/>
            <person name="Pangilinan J."/>
            <person name="LaButti K."/>
            <person name="Hainaut M."/>
            <person name="Henrissat B."/>
            <person name="Grigoriev I.V."/>
            <person name="Spatafora J.W."/>
            <person name="Aime M.C."/>
        </authorList>
    </citation>
    <scope>NUCLEOTIDE SEQUENCE [LARGE SCALE GENOMIC DNA]</scope>
    <source>
        <strain evidence="2 3">MCA 4718</strain>
    </source>
</reference>
<dbReference type="RefSeq" id="XP_025346360.1">
    <property type="nucleotide sequence ID" value="XM_025495315.1"/>
</dbReference>
<evidence type="ECO:0000313" key="3">
    <source>
        <dbReference type="Proteomes" id="UP000245942"/>
    </source>
</evidence>
<name>A0A316U1W6_9BASI</name>
<evidence type="ECO:0000256" key="1">
    <source>
        <dbReference type="SAM" id="MobiDB-lite"/>
    </source>
</evidence>
<dbReference type="AlphaFoldDB" id="A0A316U1W6"/>
<organism evidence="2 3">
    <name type="scientific">Pseudomicrostroma glucosiphilum</name>
    <dbReference type="NCBI Taxonomy" id="1684307"/>
    <lineage>
        <taxon>Eukaryota</taxon>
        <taxon>Fungi</taxon>
        <taxon>Dikarya</taxon>
        <taxon>Basidiomycota</taxon>
        <taxon>Ustilaginomycotina</taxon>
        <taxon>Exobasidiomycetes</taxon>
        <taxon>Microstromatales</taxon>
        <taxon>Microstromatales incertae sedis</taxon>
        <taxon>Pseudomicrostroma</taxon>
    </lineage>
</organism>
<proteinExistence type="predicted"/>